<feature type="domain" description="GST N-terminal" evidence="1">
    <location>
        <begin position="1"/>
        <end position="77"/>
    </location>
</feature>
<gene>
    <name evidence="2" type="ORF">SAMN05660691_02564</name>
</gene>
<reference evidence="3" key="1">
    <citation type="submission" date="2016-10" db="EMBL/GenBank/DDBJ databases">
        <authorList>
            <person name="Varghese N."/>
            <person name="Submissions S."/>
        </authorList>
    </citation>
    <scope>NUCLEOTIDE SEQUENCE [LARGE SCALE GENOMIC DNA]</scope>
    <source>
        <strain evidence="3">DSM 17616</strain>
    </source>
</reference>
<evidence type="ECO:0000313" key="3">
    <source>
        <dbReference type="Proteomes" id="UP000199371"/>
    </source>
</evidence>
<dbReference type="PANTHER" id="PTHR43969:SF9">
    <property type="entry name" value="GLUTATHIONE S TRANSFERASE D10, ISOFORM A-RELATED"/>
    <property type="match status" value="1"/>
</dbReference>
<name>A0A1H6M8X2_9GAMM</name>
<evidence type="ECO:0000313" key="2">
    <source>
        <dbReference type="EMBL" id="SEH97819.1"/>
    </source>
</evidence>
<dbReference type="Pfam" id="PF13417">
    <property type="entry name" value="GST_N_3"/>
    <property type="match status" value="1"/>
</dbReference>
<proteinExistence type="predicted"/>
<dbReference type="InterPro" id="IPR004045">
    <property type="entry name" value="Glutathione_S-Trfase_N"/>
</dbReference>
<dbReference type="Gene3D" id="1.20.1050.10">
    <property type="match status" value="1"/>
</dbReference>
<organism evidence="2 3">
    <name type="scientific">Rheinheimera pacifica</name>
    <dbReference type="NCBI Taxonomy" id="173990"/>
    <lineage>
        <taxon>Bacteria</taxon>
        <taxon>Pseudomonadati</taxon>
        <taxon>Pseudomonadota</taxon>
        <taxon>Gammaproteobacteria</taxon>
        <taxon>Chromatiales</taxon>
        <taxon>Chromatiaceae</taxon>
        <taxon>Rheinheimera</taxon>
    </lineage>
</organism>
<dbReference type="Gene3D" id="3.40.30.10">
    <property type="entry name" value="Glutaredoxin"/>
    <property type="match status" value="1"/>
</dbReference>
<dbReference type="CDD" id="cd00570">
    <property type="entry name" value="GST_N_family"/>
    <property type="match status" value="1"/>
</dbReference>
<protein>
    <submittedName>
        <fullName evidence="2">Glutathione S-transferase</fullName>
    </submittedName>
</protein>
<dbReference type="SUPFAM" id="SSF47616">
    <property type="entry name" value="GST C-terminal domain-like"/>
    <property type="match status" value="1"/>
</dbReference>
<evidence type="ECO:0000259" key="1">
    <source>
        <dbReference type="PROSITE" id="PS50404"/>
    </source>
</evidence>
<dbReference type="OrthoDB" id="9782992at2"/>
<dbReference type="PANTHER" id="PTHR43969">
    <property type="entry name" value="GLUTATHIONE S TRANSFERASE D10, ISOFORM A-RELATED"/>
    <property type="match status" value="1"/>
</dbReference>
<dbReference type="GO" id="GO:0006749">
    <property type="term" value="P:glutathione metabolic process"/>
    <property type="evidence" value="ECO:0007669"/>
    <property type="project" value="TreeGrafter"/>
</dbReference>
<dbReference type="STRING" id="173990.SAMN05660691_02564"/>
<dbReference type="InterPro" id="IPR036282">
    <property type="entry name" value="Glutathione-S-Trfase_C_sf"/>
</dbReference>
<dbReference type="AlphaFoldDB" id="A0A1H6M8X2"/>
<sequence length="191" mass="21649">MKLYGSQTSPYVRRIRLLLATTAHEFINLNIFAGEGRQTLAAINPALRIPMLDDAGQVIFDSGVIYRYLAPKLGIAPLSWYQENQLTVINAVSDSLVMLLQCSRSGFDTNEDKLFFNLQRERIATSLYVLEQQAANNEFANWDYVAMALYSLVDWALFRELLEFDDYPALLAFVAQNNAQPMIKDSDPRLG</sequence>
<dbReference type="EMBL" id="FNXF01000009">
    <property type="protein sequence ID" value="SEH97819.1"/>
    <property type="molecule type" value="Genomic_DNA"/>
</dbReference>
<dbReference type="SUPFAM" id="SSF52833">
    <property type="entry name" value="Thioredoxin-like"/>
    <property type="match status" value="1"/>
</dbReference>
<keyword evidence="2" id="KW-0808">Transferase</keyword>
<dbReference type="RefSeq" id="WP_092793875.1">
    <property type="nucleotide sequence ID" value="NZ_FNXF01000009.1"/>
</dbReference>
<dbReference type="PROSITE" id="PS50404">
    <property type="entry name" value="GST_NTER"/>
    <property type="match status" value="1"/>
</dbReference>
<dbReference type="GO" id="GO:0004364">
    <property type="term" value="F:glutathione transferase activity"/>
    <property type="evidence" value="ECO:0007669"/>
    <property type="project" value="TreeGrafter"/>
</dbReference>
<accession>A0A1H6M8X2</accession>
<keyword evidence="3" id="KW-1185">Reference proteome</keyword>
<dbReference type="InterPro" id="IPR036249">
    <property type="entry name" value="Thioredoxin-like_sf"/>
</dbReference>
<dbReference type="Proteomes" id="UP000199371">
    <property type="component" value="Unassembled WGS sequence"/>
</dbReference>